<dbReference type="GO" id="GO:0016020">
    <property type="term" value="C:membrane"/>
    <property type="evidence" value="ECO:0007669"/>
    <property type="project" value="UniProtKB-SubCell"/>
</dbReference>
<feature type="transmembrane region" description="Helical" evidence="8">
    <location>
        <begin position="407"/>
        <end position="430"/>
    </location>
</feature>
<feature type="transmembrane region" description="Helical" evidence="8">
    <location>
        <begin position="130"/>
        <end position="153"/>
    </location>
</feature>
<keyword evidence="10" id="KW-1185">Reference proteome</keyword>
<accession>A0A813CFT4</accession>
<dbReference type="Proteomes" id="UP000601435">
    <property type="component" value="Unassembled WGS sequence"/>
</dbReference>
<keyword evidence="6 8" id="KW-0472">Membrane</keyword>
<sequence length="598" mass="65080">MCLSAPPVDEKNVKFIGVKPAAEKPADESPESPTNSEQETQVSEPDSQSTTLPVDSSDDGSFTPADASSAVIDVEIGCKTEEDAYEECPSIWTWRTCGLPIGAFFLAFLNSVASSVGYGFFLGYMGLDSYVVLSINALMKLPQVLLLPFGMLNDCLPIFGKHRKPYFVASWMLCGTALLAMSVRPLPEPYYCQLPDGTFDIMSPPCNPGIHAEKNWYLFPMLLLVAGVQMGCVAGEGLLLEYSLHEPEETRGKMKAEFSMVTMGGALASSAFVGVFMNGKEYLGTFDWSLSFRSLMIVCLVIATCVIPLSLQCVYEPKKVLRPSCCAHVKSSWKLVKKKGLSTVLLFAFIMQFLSTVSTTAGPMVRSQWVGVKVLQQQMFMMASMLVMMMATWVYKEYLLQISWRKAILFAVVGVTISDSIPSFLAIFGVVRNQYFFLGEDVLGAVPTTALALVLNLIVIEVAEPGREGLCYGLIGTVMHASQPISTAVSNQVFGLFQPNLSDPRNYLADTPTFRNTVAWSFALAYGASMLGLCAIPLIPTQKADAQRRKKEWSSSATMAILVLGIPALCLPYGVAVLLLSSQPETACLRWIGGPGCV</sequence>
<protein>
    <submittedName>
        <fullName evidence="9">Uncharacterized protein</fullName>
    </submittedName>
</protein>
<dbReference type="Gene3D" id="1.20.1250.20">
    <property type="entry name" value="MFS general substrate transporter like domains"/>
    <property type="match status" value="1"/>
</dbReference>
<feature type="transmembrane region" description="Helical" evidence="8">
    <location>
        <begin position="260"/>
        <end position="278"/>
    </location>
</feature>
<dbReference type="InterPro" id="IPR036259">
    <property type="entry name" value="MFS_trans_sf"/>
</dbReference>
<evidence type="ECO:0000256" key="7">
    <source>
        <dbReference type="SAM" id="MobiDB-lite"/>
    </source>
</evidence>
<evidence type="ECO:0000256" key="6">
    <source>
        <dbReference type="ARBA" id="ARBA00023136"/>
    </source>
</evidence>
<keyword evidence="4 8" id="KW-0812">Transmembrane</keyword>
<evidence type="ECO:0000256" key="4">
    <source>
        <dbReference type="ARBA" id="ARBA00022692"/>
    </source>
</evidence>
<feature type="transmembrane region" description="Helical" evidence="8">
    <location>
        <begin position="340"/>
        <end position="358"/>
    </location>
</feature>
<feature type="transmembrane region" description="Helical" evidence="8">
    <location>
        <begin position="290"/>
        <end position="311"/>
    </location>
</feature>
<keyword evidence="3" id="KW-0813">Transport</keyword>
<feature type="transmembrane region" description="Helical" evidence="8">
    <location>
        <begin position="165"/>
        <end position="183"/>
    </location>
</feature>
<dbReference type="AlphaFoldDB" id="A0A813CFT4"/>
<feature type="region of interest" description="Disordered" evidence="7">
    <location>
        <begin position="14"/>
        <end position="65"/>
    </location>
</feature>
<gene>
    <name evidence="9" type="ORF">SNEC2469_LOCUS34890</name>
</gene>
<evidence type="ECO:0000313" key="9">
    <source>
        <dbReference type="EMBL" id="CAE7943016.1"/>
    </source>
</evidence>
<comment type="caution">
    <text evidence="9">The sequence shown here is derived from an EMBL/GenBank/DDBJ whole genome shotgun (WGS) entry which is preliminary data.</text>
</comment>
<feature type="compositionally biased region" description="Polar residues" evidence="7">
    <location>
        <begin position="31"/>
        <end position="54"/>
    </location>
</feature>
<organism evidence="9 10">
    <name type="scientific">Symbiodinium necroappetens</name>
    <dbReference type="NCBI Taxonomy" id="1628268"/>
    <lineage>
        <taxon>Eukaryota</taxon>
        <taxon>Sar</taxon>
        <taxon>Alveolata</taxon>
        <taxon>Dinophyceae</taxon>
        <taxon>Suessiales</taxon>
        <taxon>Symbiodiniaceae</taxon>
        <taxon>Symbiodinium</taxon>
    </lineage>
</organism>
<proteinExistence type="inferred from homology"/>
<dbReference type="EMBL" id="CAJNJA010098375">
    <property type="protein sequence ID" value="CAE7943016.1"/>
    <property type="molecule type" value="Genomic_DNA"/>
</dbReference>
<evidence type="ECO:0000256" key="3">
    <source>
        <dbReference type="ARBA" id="ARBA00022448"/>
    </source>
</evidence>
<dbReference type="OrthoDB" id="754047at2759"/>
<evidence type="ECO:0000256" key="1">
    <source>
        <dbReference type="ARBA" id="ARBA00004141"/>
    </source>
</evidence>
<evidence type="ECO:0000313" key="10">
    <source>
        <dbReference type="Proteomes" id="UP000601435"/>
    </source>
</evidence>
<evidence type="ECO:0000256" key="2">
    <source>
        <dbReference type="ARBA" id="ARBA00007015"/>
    </source>
</evidence>
<feature type="transmembrane region" description="Helical" evidence="8">
    <location>
        <begin position="517"/>
        <end position="539"/>
    </location>
</feature>
<dbReference type="PANTHER" id="PTHR31585:SF5">
    <property type="entry name" value="RNA-BINDING S4 DOMAIN-CONTAINING PROTEIN"/>
    <property type="match status" value="1"/>
</dbReference>
<evidence type="ECO:0000256" key="8">
    <source>
        <dbReference type="SAM" id="Phobius"/>
    </source>
</evidence>
<keyword evidence="5 8" id="KW-1133">Transmembrane helix</keyword>
<comment type="similarity">
    <text evidence="2">Belongs to the major facilitator superfamily. Folate-biopterin transporter (TC 2.A.71) family.</text>
</comment>
<dbReference type="Pfam" id="PF03092">
    <property type="entry name" value="BT1"/>
    <property type="match status" value="1"/>
</dbReference>
<evidence type="ECO:0000256" key="5">
    <source>
        <dbReference type="ARBA" id="ARBA00022989"/>
    </source>
</evidence>
<dbReference type="InterPro" id="IPR039309">
    <property type="entry name" value="BT1"/>
</dbReference>
<dbReference type="SUPFAM" id="SSF103473">
    <property type="entry name" value="MFS general substrate transporter"/>
    <property type="match status" value="1"/>
</dbReference>
<comment type="subcellular location">
    <subcellularLocation>
        <location evidence="1">Membrane</location>
        <topology evidence="1">Multi-pass membrane protein</topology>
    </subcellularLocation>
</comment>
<reference evidence="9" key="1">
    <citation type="submission" date="2021-02" db="EMBL/GenBank/DDBJ databases">
        <authorList>
            <person name="Dougan E. K."/>
            <person name="Rhodes N."/>
            <person name="Thang M."/>
            <person name="Chan C."/>
        </authorList>
    </citation>
    <scope>NUCLEOTIDE SEQUENCE</scope>
</reference>
<feature type="transmembrane region" description="Helical" evidence="8">
    <location>
        <begin position="101"/>
        <end position="124"/>
    </location>
</feature>
<feature type="transmembrane region" description="Helical" evidence="8">
    <location>
        <begin position="378"/>
        <end position="395"/>
    </location>
</feature>
<dbReference type="PANTHER" id="PTHR31585">
    <property type="entry name" value="FOLATE-BIOPTERIN TRANSPORTER 1, CHLOROPLASTIC"/>
    <property type="match status" value="1"/>
</dbReference>
<name>A0A813CFT4_9DINO</name>
<feature type="transmembrane region" description="Helical" evidence="8">
    <location>
        <begin position="560"/>
        <end position="580"/>
    </location>
</feature>